<dbReference type="AlphaFoldDB" id="A0A1F7UYS0"/>
<evidence type="ECO:0008006" key="4">
    <source>
        <dbReference type="Google" id="ProtNLM"/>
    </source>
</evidence>
<evidence type="ECO:0000256" key="1">
    <source>
        <dbReference type="ARBA" id="ARBA00022857"/>
    </source>
</evidence>
<dbReference type="InterPro" id="IPR016161">
    <property type="entry name" value="Ald_DH/histidinol_DH"/>
</dbReference>
<dbReference type="Pfam" id="PF05893">
    <property type="entry name" value="LuxC"/>
    <property type="match status" value="1"/>
</dbReference>
<dbReference type="InterPro" id="IPR008670">
    <property type="entry name" value="CoA_reduct_LuxC"/>
</dbReference>
<organism evidence="2 3">
    <name type="scientific">Candidatus Uhrbacteria bacterium RIFCSPLOWO2_01_FULL_53_9</name>
    <dbReference type="NCBI Taxonomy" id="1802403"/>
    <lineage>
        <taxon>Bacteria</taxon>
        <taxon>Candidatus Uhriibacteriota</taxon>
    </lineage>
</organism>
<proteinExistence type="predicted"/>
<accession>A0A1F7UYS0</accession>
<gene>
    <name evidence="2" type="ORF">A3B32_03515</name>
</gene>
<evidence type="ECO:0000313" key="3">
    <source>
        <dbReference type="Proteomes" id="UP000176932"/>
    </source>
</evidence>
<dbReference type="GO" id="GO:0003995">
    <property type="term" value="F:acyl-CoA dehydrogenase activity"/>
    <property type="evidence" value="ECO:0007669"/>
    <property type="project" value="InterPro"/>
</dbReference>
<comment type="caution">
    <text evidence="2">The sequence shown here is derived from an EMBL/GenBank/DDBJ whole genome shotgun (WGS) entry which is preliminary data.</text>
</comment>
<dbReference type="Proteomes" id="UP000176932">
    <property type="component" value="Unassembled WGS sequence"/>
</dbReference>
<reference evidence="2 3" key="1">
    <citation type="journal article" date="2016" name="Nat. Commun.">
        <title>Thousands of microbial genomes shed light on interconnected biogeochemical processes in an aquifer system.</title>
        <authorList>
            <person name="Anantharaman K."/>
            <person name="Brown C.T."/>
            <person name="Hug L.A."/>
            <person name="Sharon I."/>
            <person name="Castelle C.J."/>
            <person name="Probst A.J."/>
            <person name="Thomas B.C."/>
            <person name="Singh A."/>
            <person name="Wilkins M.J."/>
            <person name="Karaoz U."/>
            <person name="Brodie E.L."/>
            <person name="Williams K.H."/>
            <person name="Hubbard S.S."/>
            <person name="Banfield J.F."/>
        </authorList>
    </citation>
    <scope>NUCLEOTIDE SEQUENCE [LARGE SCALE GENOMIC DNA]</scope>
</reference>
<dbReference type="EMBL" id="MGEL01000016">
    <property type="protein sequence ID" value="OGL83405.1"/>
    <property type="molecule type" value="Genomic_DNA"/>
</dbReference>
<protein>
    <recommendedName>
        <fullName evidence="4">Long-chain-fatty-acyl-CoA reductase</fullName>
    </recommendedName>
</protein>
<dbReference type="GO" id="GO:0008218">
    <property type="term" value="P:bioluminescence"/>
    <property type="evidence" value="ECO:0007669"/>
    <property type="project" value="InterPro"/>
</dbReference>
<dbReference type="SUPFAM" id="SSF53720">
    <property type="entry name" value="ALDH-like"/>
    <property type="match status" value="1"/>
</dbReference>
<evidence type="ECO:0000313" key="2">
    <source>
        <dbReference type="EMBL" id="OGL83405.1"/>
    </source>
</evidence>
<name>A0A1F7UYS0_9BACT</name>
<sequence length="426" mass="48926">MERRLIFHGGVTDHSDVDLHDIVNDLRERREYMHHLEIDEIIAFFHAVISYWSTCGMAKKKPYLKNISDFFEKDHLETSLRIALHSNKYALDRFVDLEDPSLLFHAQPRGLTVHWLAGNVSVLGLFSIFSALLTKNVCLVKASFRGYEDLIELLHSLTEVRTDHIDGKEFTKSVAVVLVEREDMEAHHLLSMSADVRVAWGSFEAIETITSLKRELYCEDIIFGPKYSYALIDNDSLKKDAKRLAQRLAIDVSVFDQYACSSPHTVFVEEKQAGEAEAFAEVLAGEMDRVHRTMLPKGEIDSGKAMEIIELRTRYEMMGRVFHSEGTEWTVVYTQERGLAKGSFSRVIAVVPIQDLSEVGAYNDRQKQTLGLGLSKEHKMNYLDEMTRLGIDRCPDLGYMTFYESPWDGMFVFDRLVRWVTMHKPI</sequence>
<keyword evidence="1" id="KW-0521">NADP</keyword>